<dbReference type="Pfam" id="PF13560">
    <property type="entry name" value="HTH_31"/>
    <property type="match status" value="1"/>
</dbReference>
<feature type="domain" description="HTH cro/C1-type" evidence="1">
    <location>
        <begin position="6"/>
        <end position="61"/>
    </location>
</feature>
<dbReference type="SUPFAM" id="SSF47413">
    <property type="entry name" value="lambda repressor-like DNA-binding domains"/>
    <property type="match status" value="1"/>
</dbReference>
<dbReference type="KEGG" id="arev:RVR_5201"/>
<dbReference type="Proteomes" id="UP000595703">
    <property type="component" value="Chromosome"/>
</dbReference>
<name>A0A7U3VPK3_9ACTN</name>
<reference evidence="2 3" key="2">
    <citation type="journal article" date="2011" name="J. Antibiot.">
        <title>Furaquinocins I and J: novel polyketide isoprenoid hybrid compounds from Streptomyces reveromyceticus SN-593.</title>
        <authorList>
            <person name="Panthee S."/>
            <person name="Takahashi S."/>
            <person name="Takagi H."/>
            <person name="Nogawa T."/>
            <person name="Oowada E."/>
            <person name="Uramoto M."/>
            <person name="Osada H."/>
        </authorList>
    </citation>
    <scope>NUCLEOTIDE SEQUENCE [LARGE SCALE GENOMIC DNA]</scope>
    <source>
        <strain evidence="2 3">SN-593</strain>
    </source>
</reference>
<dbReference type="GO" id="GO:0003677">
    <property type="term" value="F:DNA binding"/>
    <property type="evidence" value="ECO:0007669"/>
    <property type="project" value="UniProtKB-KW"/>
</dbReference>
<evidence type="ECO:0000313" key="2">
    <source>
        <dbReference type="EMBL" id="BBA98847.1"/>
    </source>
</evidence>
<organism evidence="2 3">
    <name type="scientific">Actinacidiphila reveromycinica</name>
    <dbReference type="NCBI Taxonomy" id="659352"/>
    <lineage>
        <taxon>Bacteria</taxon>
        <taxon>Bacillati</taxon>
        <taxon>Actinomycetota</taxon>
        <taxon>Actinomycetes</taxon>
        <taxon>Kitasatosporales</taxon>
        <taxon>Streptomycetaceae</taxon>
        <taxon>Actinacidiphila</taxon>
    </lineage>
</organism>
<dbReference type="SMART" id="SM00530">
    <property type="entry name" value="HTH_XRE"/>
    <property type="match status" value="1"/>
</dbReference>
<sequence length="274" mass="30704">MLLGAQLRRLRESQGITREDAGYSIRASESKISRMELGRVSFKERDVADLLTMYGVTEEAERLAMLGLVREANAAGWWHGYGEVMPTWFQTYVGLEESAALIRTFEVQFVHGLLQTEDYIRSVIRLGHPHAADSWVERRVGLRLERQKLLVSERAPHFVSVMDEGALRRAFGGPKVMRDQVDHILEAAEAPNVDVRILPFATGGHAAGGGAFTLLSFPESDLPDLVYLEQLTGALYVDKHDEVVEYTKAMDALDRIALDPAASVDWLRALQREL</sequence>
<dbReference type="CDD" id="cd00093">
    <property type="entry name" value="HTH_XRE"/>
    <property type="match status" value="1"/>
</dbReference>
<reference evidence="2 3" key="3">
    <citation type="journal article" date="2011" name="Nat. Chem. Biol.">
        <title>Reveromycin A biosynthesis uses RevG and RevJ for stereospecific spiroacetal formation.</title>
        <authorList>
            <person name="Takahashi S."/>
            <person name="Toyoda A."/>
            <person name="Sekiyama Y."/>
            <person name="Takagi H."/>
            <person name="Nogawa T."/>
            <person name="Uramoto M."/>
            <person name="Suzuki R."/>
            <person name="Koshino H."/>
            <person name="Kumano T."/>
            <person name="Panthee S."/>
            <person name="Dairi T."/>
            <person name="Ishikawa J."/>
            <person name="Ikeda H."/>
            <person name="Sakaki Y."/>
            <person name="Osada H."/>
        </authorList>
    </citation>
    <scope>NUCLEOTIDE SEQUENCE [LARGE SCALE GENOMIC DNA]</scope>
    <source>
        <strain evidence="2 3">SN-593</strain>
    </source>
</reference>
<evidence type="ECO:0000259" key="1">
    <source>
        <dbReference type="SMART" id="SM00530"/>
    </source>
</evidence>
<dbReference type="InterPro" id="IPR010982">
    <property type="entry name" value="Lambda_DNA-bd_dom_sf"/>
</dbReference>
<reference evidence="2 3" key="1">
    <citation type="journal article" date="2010" name="J. Bacteriol.">
        <title>Biochemical characterization of a novel indole prenyltransferase from Streptomyces sp. SN-593.</title>
        <authorList>
            <person name="Takahashi S."/>
            <person name="Takagi H."/>
            <person name="Toyoda A."/>
            <person name="Uramoto M."/>
            <person name="Nogawa T."/>
            <person name="Ueki M."/>
            <person name="Sakaki Y."/>
            <person name="Osada H."/>
        </authorList>
    </citation>
    <scope>NUCLEOTIDE SEQUENCE [LARGE SCALE GENOMIC DNA]</scope>
    <source>
        <strain evidence="2 3">SN-593</strain>
    </source>
</reference>
<gene>
    <name evidence="2" type="ORF">RVR_5201</name>
</gene>
<dbReference type="EMBL" id="AP018365">
    <property type="protein sequence ID" value="BBA98847.1"/>
    <property type="molecule type" value="Genomic_DNA"/>
</dbReference>
<reference evidence="2 3" key="4">
    <citation type="journal article" date="2020" name="Sci. Rep.">
        <title>beta-carboline chemical signals induce reveromycin production through a LuxR family regulator in Streptomyces sp. SN-593.</title>
        <authorList>
            <person name="Panthee S."/>
            <person name="Kito N."/>
            <person name="Hayashi T."/>
            <person name="Shimizu T."/>
            <person name="Ishikawa J."/>
            <person name="Hamamoto H."/>
            <person name="Osada H."/>
            <person name="Takahashi S."/>
        </authorList>
    </citation>
    <scope>NUCLEOTIDE SEQUENCE [LARGE SCALE GENOMIC DNA]</scope>
    <source>
        <strain evidence="2 3">SN-593</strain>
    </source>
</reference>
<dbReference type="InterPro" id="IPR043917">
    <property type="entry name" value="DUF5753"/>
</dbReference>
<dbReference type="AlphaFoldDB" id="A0A7U3VPK3"/>
<accession>A0A7U3VPK3</accession>
<dbReference type="Pfam" id="PF19054">
    <property type="entry name" value="DUF5753"/>
    <property type="match status" value="1"/>
</dbReference>
<keyword evidence="3" id="KW-1185">Reference proteome</keyword>
<proteinExistence type="predicted"/>
<evidence type="ECO:0000313" key="3">
    <source>
        <dbReference type="Proteomes" id="UP000595703"/>
    </source>
</evidence>
<dbReference type="InterPro" id="IPR001387">
    <property type="entry name" value="Cro/C1-type_HTH"/>
</dbReference>
<dbReference type="Gene3D" id="1.10.260.40">
    <property type="entry name" value="lambda repressor-like DNA-binding domains"/>
    <property type="match status" value="1"/>
</dbReference>
<protein>
    <submittedName>
        <fullName evidence="2">Putative DNA-binding protein</fullName>
    </submittedName>
</protein>
<keyword evidence="2" id="KW-0238">DNA-binding</keyword>